<accession>A0A9P6BBW7</accession>
<comment type="caution">
    <text evidence="3">The sequence shown here is derived from an EMBL/GenBank/DDBJ whole genome shotgun (WGS) entry which is preliminary data.</text>
</comment>
<keyword evidence="2" id="KW-1133">Transmembrane helix</keyword>
<keyword evidence="2" id="KW-0812">Transmembrane</keyword>
<feature type="compositionally biased region" description="Basic and acidic residues" evidence="1">
    <location>
        <begin position="46"/>
        <end position="58"/>
    </location>
</feature>
<dbReference type="Proteomes" id="UP000886523">
    <property type="component" value="Unassembled WGS sequence"/>
</dbReference>
<feature type="region of interest" description="Disordered" evidence="1">
    <location>
        <begin position="111"/>
        <end position="151"/>
    </location>
</feature>
<evidence type="ECO:0000313" key="4">
    <source>
        <dbReference type="Proteomes" id="UP000886523"/>
    </source>
</evidence>
<feature type="transmembrane region" description="Helical" evidence="2">
    <location>
        <begin position="247"/>
        <end position="273"/>
    </location>
</feature>
<evidence type="ECO:0000256" key="2">
    <source>
        <dbReference type="SAM" id="Phobius"/>
    </source>
</evidence>
<dbReference type="AlphaFoldDB" id="A0A9P6BBW7"/>
<evidence type="ECO:0000313" key="3">
    <source>
        <dbReference type="EMBL" id="KAF9519961.1"/>
    </source>
</evidence>
<sequence length="412" mass="45899">MDIEPAVDTPALTTDPIHYFGFKGEEGYSSEEPSDDDFAKKCQHQSVKDQRLEEAQRDPHWAAVTTDFPMAFLGIPGPREHILSIVQEAQKKRRVYCSGLEHYVLERWSSAPPGPPGYPKHAKNCHRSVNADQGPIDRPKSAQHEAEYGPSRGWSQSCSPVWGEEYLESEHNHAECNCAEHDCAECDCAERNHVERDCIERDRVEHNRAFASFVSCPSHVQYPPTLVQGRLFDVHSPPLVPHVFPTWVLAILWVLLAIVHGLVIITHTLLAIVCHLSITHILVNVASSPHIPPPDRDFPLVQGLHHDWPEPENAMLEDQAPEAQTVSQLPGPVSSDHDHDTSMQVDVQQVGLLVSPKDSPIIPLSEFNDLAQESVTNDISSMATCQRNSHIIAAALLNAELQVFKRTAHTAN</sequence>
<name>A0A9P6BBW7_9AGAM</name>
<evidence type="ECO:0000256" key="1">
    <source>
        <dbReference type="SAM" id="MobiDB-lite"/>
    </source>
</evidence>
<organism evidence="3 4">
    <name type="scientific">Hydnum rufescens UP504</name>
    <dbReference type="NCBI Taxonomy" id="1448309"/>
    <lineage>
        <taxon>Eukaryota</taxon>
        <taxon>Fungi</taxon>
        <taxon>Dikarya</taxon>
        <taxon>Basidiomycota</taxon>
        <taxon>Agaricomycotina</taxon>
        <taxon>Agaricomycetes</taxon>
        <taxon>Cantharellales</taxon>
        <taxon>Hydnaceae</taxon>
        <taxon>Hydnum</taxon>
    </lineage>
</organism>
<keyword evidence="4" id="KW-1185">Reference proteome</keyword>
<reference evidence="3" key="1">
    <citation type="journal article" date="2020" name="Nat. Commun.">
        <title>Large-scale genome sequencing of mycorrhizal fungi provides insights into the early evolution of symbiotic traits.</title>
        <authorList>
            <person name="Miyauchi S."/>
            <person name="Kiss E."/>
            <person name="Kuo A."/>
            <person name="Drula E."/>
            <person name="Kohler A."/>
            <person name="Sanchez-Garcia M."/>
            <person name="Morin E."/>
            <person name="Andreopoulos B."/>
            <person name="Barry K.W."/>
            <person name="Bonito G."/>
            <person name="Buee M."/>
            <person name="Carver A."/>
            <person name="Chen C."/>
            <person name="Cichocki N."/>
            <person name="Clum A."/>
            <person name="Culley D."/>
            <person name="Crous P.W."/>
            <person name="Fauchery L."/>
            <person name="Girlanda M."/>
            <person name="Hayes R.D."/>
            <person name="Keri Z."/>
            <person name="LaButti K."/>
            <person name="Lipzen A."/>
            <person name="Lombard V."/>
            <person name="Magnuson J."/>
            <person name="Maillard F."/>
            <person name="Murat C."/>
            <person name="Nolan M."/>
            <person name="Ohm R.A."/>
            <person name="Pangilinan J."/>
            <person name="Pereira M.F."/>
            <person name="Perotto S."/>
            <person name="Peter M."/>
            <person name="Pfister S."/>
            <person name="Riley R."/>
            <person name="Sitrit Y."/>
            <person name="Stielow J.B."/>
            <person name="Szollosi G."/>
            <person name="Zifcakova L."/>
            <person name="Stursova M."/>
            <person name="Spatafora J.W."/>
            <person name="Tedersoo L."/>
            <person name="Vaario L.M."/>
            <person name="Yamada A."/>
            <person name="Yan M."/>
            <person name="Wang P."/>
            <person name="Xu J."/>
            <person name="Bruns T."/>
            <person name="Baldrian P."/>
            <person name="Vilgalys R."/>
            <person name="Dunand C."/>
            <person name="Henrissat B."/>
            <person name="Grigoriev I.V."/>
            <person name="Hibbett D."/>
            <person name="Nagy L.G."/>
            <person name="Martin F.M."/>
        </authorList>
    </citation>
    <scope>NUCLEOTIDE SEQUENCE</scope>
    <source>
        <strain evidence="3">UP504</strain>
    </source>
</reference>
<proteinExistence type="predicted"/>
<feature type="region of interest" description="Disordered" evidence="1">
    <location>
        <begin position="23"/>
        <end position="58"/>
    </location>
</feature>
<gene>
    <name evidence="3" type="ORF">BS47DRAFT_1357716</name>
</gene>
<dbReference type="EMBL" id="MU128914">
    <property type="protein sequence ID" value="KAF9519961.1"/>
    <property type="molecule type" value="Genomic_DNA"/>
</dbReference>
<keyword evidence="2" id="KW-0472">Membrane</keyword>
<feature type="compositionally biased region" description="Basic and acidic residues" evidence="1">
    <location>
        <begin position="135"/>
        <end position="147"/>
    </location>
</feature>
<protein>
    <submittedName>
        <fullName evidence="3">Uncharacterized protein</fullName>
    </submittedName>
</protein>